<keyword evidence="3" id="KW-1185">Reference proteome</keyword>
<organism evidence="2 3">
    <name type="scientific">Protopolystoma xenopodis</name>
    <dbReference type="NCBI Taxonomy" id="117903"/>
    <lineage>
        <taxon>Eukaryota</taxon>
        <taxon>Metazoa</taxon>
        <taxon>Spiralia</taxon>
        <taxon>Lophotrochozoa</taxon>
        <taxon>Platyhelminthes</taxon>
        <taxon>Monogenea</taxon>
        <taxon>Polyopisthocotylea</taxon>
        <taxon>Polystomatidea</taxon>
        <taxon>Polystomatidae</taxon>
        <taxon>Protopolystoma</taxon>
    </lineage>
</organism>
<reference evidence="2" key="1">
    <citation type="submission" date="2018-11" db="EMBL/GenBank/DDBJ databases">
        <authorList>
            <consortium name="Pathogen Informatics"/>
        </authorList>
    </citation>
    <scope>NUCLEOTIDE SEQUENCE</scope>
</reference>
<feature type="transmembrane region" description="Helical" evidence="1">
    <location>
        <begin position="253"/>
        <end position="273"/>
    </location>
</feature>
<accession>A0A448XHK7</accession>
<gene>
    <name evidence="2" type="ORF">PXEA_LOCUS30219</name>
</gene>
<keyword evidence="1" id="KW-0472">Membrane</keyword>
<dbReference type="AlphaFoldDB" id="A0A448XHK7"/>
<keyword evidence="1" id="KW-1133">Transmembrane helix</keyword>
<keyword evidence="1" id="KW-0812">Transmembrane</keyword>
<dbReference type="Proteomes" id="UP000784294">
    <property type="component" value="Unassembled WGS sequence"/>
</dbReference>
<sequence>MELSRAGLQFNISQPFLYSERPHLLTGVEVDPSTLPSDLSAADFTYQASYLPSDLGLQPAFTDCPLAWLTNQLNQLLATTFPRSSRNTAAFASVEDHAYFGAPISPSGSTSKHTHAKISLEHVPAWRIDIEAAEWQAVGSVWQFQLPPRPIGALQPNDRLEMRIPLWMRYRLPIKCSELPSAQDSVYKESTSPKIPPSIMQSLRRPYLDCSDTGLLRDTGHLHNDPASHQLLPDPSKPNSFDFVLPVGCSEDLLLVVGLTTSLLFLGLAVLLFF</sequence>
<name>A0A448XHK7_9PLAT</name>
<comment type="caution">
    <text evidence="2">The sequence shown here is derived from an EMBL/GenBank/DDBJ whole genome shotgun (WGS) entry which is preliminary data.</text>
</comment>
<protein>
    <submittedName>
        <fullName evidence="2">Uncharacterized protein</fullName>
    </submittedName>
</protein>
<dbReference type="EMBL" id="CAAALY010253154">
    <property type="protein sequence ID" value="VEL36779.1"/>
    <property type="molecule type" value="Genomic_DNA"/>
</dbReference>
<evidence type="ECO:0000256" key="1">
    <source>
        <dbReference type="SAM" id="Phobius"/>
    </source>
</evidence>
<proteinExistence type="predicted"/>
<evidence type="ECO:0000313" key="3">
    <source>
        <dbReference type="Proteomes" id="UP000784294"/>
    </source>
</evidence>
<evidence type="ECO:0000313" key="2">
    <source>
        <dbReference type="EMBL" id="VEL36779.1"/>
    </source>
</evidence>